<dbReference type="InterPro" id="IPR050230">
    <property type="entry name" value="CALM/Myosin/TropC-like"/>
</dbReference>
<dbReference type="SUPFAM" id="SSF47473">
    <property type="entry name" value="EF-hand"/>
    <property type="match status" value="1"/>
</dbReference>
<dbReference type="EMBL" id="JAODUP010001283">
    <property type="protein sequence ID" value="KAK2140658.1"/>
    <property type="molecule type" value="Genomic_DNA"/>
</dbReference>
<dbReference type="AlphaFoldDB" id="A0AAD9IU70"/>
<dbReference type="PROSITE" id="PS50222">
    <property type="entry name" value="EF_HAND_2"/>
    <property type="match status" value="3"/>
</dbReference>
<dbReference type="FunFam" id="1.10.238.10:FF:000527">
    <property type="entry name" value="Calmodulin-3"/>
    <property type="match status" value="1"/>
</dbReference>
<organism evidence="4 5">
    <name type="scientific">Paralvinella palmiformis</name>
    <dbReference type="NCBI Taxonomy" id="53620"/>
    <lineage>
        <taxon>Eukaryota</taxon>
        <taxon>Metazoa</taxon>
        <taxon>Spiralia</taxon>
        <taxon>Lophotrochozoa</taxon>
        <taxon>Annelida</taxon>
        <taxon>Polychaeta</taxon>
        <taxon>Sedentaria</taxon>
        <taxon>Canalipalpata</taxon>
        <taxon>Terebellida</taxon>
        <taxon>Terebelliformia</taxon>
        <taxon>Alvinellidae</taxon>
        <taxon>Paralvinella</taxon>
    </lineage>
</organism>
<protein>
    <recommendedName>
        <fullName evidence="3">EF-hand domain-containing protein</fullName>
    </recommendedName>
</protein>
<evidence type="ECO:0000313" key="5">
    <source>
        <dbReference type="Proteomes" id="UP001208570"/>
    </source>
</evidence>
<comment type="caution">
    <text evidence="4">The sequence shown here is derived from an EMBL/GenBank/DDBJ whole genome shotgun (WGS) entry which is preliminary data.</text>
</comment>
<dbReference type="InterPro" id="IPR011992">
    <property type="entry name" value="EF-hand-dom_pair"/>
</dbReference>
<feature type="domain" description="EF-hand" evidence="3">
    <location>
        <begin position="1"/>
        <end position="25"/>
    </location>
</feature>
<dbReference type="SMART" id="SM00054">
    <property type="entry name" value="EFh"/>
    <property type="match status" value="2"/>
</dbReference>
<feature type="non-terminal residue" evidence="4">
    <location>
        <position position="1"/>
    </location>
</feature>
<reference evidence="4" key="1">
    <citation type="journal article" date="2023" name="Mol. Biol. Evol.">
        <title>Third-Generation Sequencing Reveals the Adaptive Role of the Epigenome in Three Deep-Sea Polychaetes.</title>
        <authorList>
            <person name="Perez M."/>
            <person name="Aroh O."/>
            <person name="Sun Y."/>
            <person name="Lan Y."/>
            <person name="Juniper S.K."/>
            <person name="Young C.R."/>
            <person name="Angers B."/>
            <person name="Qian P.Y."/>
        </authorList>
    </citation>
    <scope>NUCLEOTIDE SEQUENCE</scope>
    <source>
        <strain evidence="4">P08H-3</strain>
    </source>
</reference>
<dbReference type="GO" id="GO:0005509">
    <property type="term" value="F:calcium ion binding"/>
    <property type="evidence" value="ECO:0007669"/>
    <property type="project" value="InterPro"/>
</dbReference>
<keyword evidence="5" id="KW-1185">Reference proteome</keyword>
<accession>A0AAD9IU70</accession>
<dbReference type="GO" id="GO:0016460">
    <property type="term" value="C:myosin II complex"/>
    <property type="evidence" value="ECO:0007669"/>
    <property type="project" value="TreeGrafter"/>
</dbReference>
<evidence type="ECO:0000259" key="3">
    <source>
        <dbReference type="PROSITE" id="PS50222"/>
    </source>
</evidence>
<dbReference type="PANTHER" id="PTHR23048:SF0">
    <property type="entry name" value="CALMODULIN LIKE 3"/>
    <property type="match status" value="1"/>
</dbReference>
<dbReference type="PANTHER" id="PTHR23048">
    <property type="entry name" value="MYOSIN LIGHT CHAIN 1, 3"/>
    <property type="match status" value="1"/>
</dbReference>
<dbReference type="InterPro" id="IPR002048">
    <property type="entry name" value="EF_hand_dom"/>
</dbReference>
<feature type="domain" description="EF-hand" evidence="3">
    <location>
        <begin position="63"/>
        <end position="78"/>
    </location>
</feature>
<dbReference type="InterPro" id="IPR018247">
    <property type="entry name" value="EF_Hand_1_Ca_BS"/>
</dbReference>
<name>A0AAD9IU70_9ANNE</name>
<dbReference type="Pfam" id="PF13499">
    <property type="entry name" value="EF-hand_7"/>
    <property type="match status" value="1"/>
</dbReference>
<evidence type="ECO:0000256" key="1">
    <source>
        <dbReference type="ARBA" id="ARBA00022737"/>
    </source>
</evidence>
<proteinExistence type="predicted"/>
<feature type="domain" description="EF-hand" evidence="3">
    <location>
        <begin position="26"/>
        <end position="61"/>
    </location>
</feature>
<keyword evidence="1" id="KW-0677">Repeat</keyword>
<dbReference type="CDD" id="cd00051">
    <property type="entry name" value="EFh"/>
    <property type="match status" value="1"/>
</dbReference>
<dbReference type="PROSITE" id="PS00018">
    <property type="entry name" value="EF_HAND_1"/>
    <property type="match status" value="2"/>
</dbReference>
<keyword evidence="2" id="KW-0106">Calcium</keyword>
<gene>
    <name evidence="4" type="ORF">LSH36_1284g00052</name>
</gene>
<sequence>MYDKNSDGCITTKELGEVMRSLGENPTESELLHIINEVDIDGSGTIEFPEFLNLMAKKFVQDHLESDIREAFRIFDRD</sequence>
<dbReference type="Proteomes" id="UP001208570">
    <property type="component" value="Unassembled WGS sequence"/>
</dbReference>
<dbReference type="Gene3D" id="1.10.238.10">
    <property type="entry name" value="EF-hand"/>
    <property type="match status" value="2"/>
</dbReference>
<evidence type="ECO:0000313" key="4">
    <source>
        <dbReference type="EMBL" id="KAK2140658.1"/>
    </source>
</evidence>
<evidence type="ECO:0000256" key="2">
    <source>
        <dbReference type="ARBA" id="ARBA00022837"/>
    </source>
</evidence>